<evidence type="ECO:0000313" key="6">
    <source>
        <dbReference type="Proteomes" id="UP000596661"/>
    </source>
</evidence>
<dbReference type="InterPro" id="IPR000477">
    <property type="entry name" value="RT_dom"/>
</dbReference>
<dbReference type="Pfam" id="PF13966">
    <property type="entry name" value="zf-RVT"/>
    <property type="match status" value="1"/>
</dbReference>
<evidence type="ECO:0000256" key="2">
    <source>
        <dbReference type="SAM" id="MobiDB-lite"/>
    </source>
</evidence>
<dbReference type="CDD" id="cd01650">
    <property type="entry name" value="RT_nLTR_like"/>
    <property type="match status" value="1"/>
</dbReference>
<dbReference type="GO" id="GO:0005975">
    <property type="term" value="P:carbohydrate metabolic process"/>
    <property type="evidence" value="ECO:0007669"/>
    <property type="project" value="InterPro"/>
</dbReference>
<dbReference type="SUPFAM" id="SSF51445">
    <property type="entry name" value="(Trans)glycosidases"/>
    <property type="match status" value="1"/>
</dbReference>
<dbReference type="SUPFAM" id="SSF56672">
    <property type="entry name" value="DNA/RNA polymerases"/>
    <property type="match status" value="1"/>
</dbReference>
<evidence type="ECO:0008006" key="7">
    <source>
        <dbReference type="Google" id="ProtNLM"/>
    </source>
</evidence>
<feature type="domain" description="Reverse transcriptase" evidence="3">
    <location>
        <begin position="622"/>
        <end position="790"/>
    </location>
</feature>
<dbReference type="SUPFAM" id="SSF56219">
    <property type="entry name" value="DNase I-like"/>
    <property type="match status" value="1"/>
</dbReference>
<name>A0A803QPV1_CANSA</name>
<dbReference type="Pfam" id="PF00078">
    <property type="entry name" value="RVT_1"/>
    <property type="match status" value="1"/>
</dbReference>
<reference evidence="5" key="1">
    <citation type="submission" date="2021-03" db="UniProtKB">
        <authorList>
            <consortium name="EnsemblPlants"/>
        </authorList>
    </citation>
    <scope>IDENTIFICATION</scope>
</reference>
<feature type="region of interest" description="Disordered" evidence="2">
    <location>
        <begin position="88"/>
        <end position="108"/>
    </location>
</feature>
<dbReference type="EnsemblPlants" id="evm.model.10.667">
    <property type="protein sequence ID" value="cds.evm.model.10.667"/>
    <property type="gene ID" value="evm.TU.10.667"/>
</dbReference>
<dbReference type="Proteomes" id="UP000596661">
    <property type="component" value="Unassembled WGS sequence"/>
</dbReference>
<comment type="similarity">
    <text evidence="1">Belongs to the glycosyl hydrolase 1 family.</text>
</comment>
<sequence>MVDSVTKERDKLSFPRVLVEVSMNQEFADIVEFEDEYGNNVEVVIKYEWKPLKCNHCFGLGHSTDECKKKSGSKKEWIIKATGDKRDNGARLTEKQQGKKPAETDAEGFKPAGKKWKVKEKPAGVSTELGNTFQVLAEASTSYCDLVESEIVGQRTDLDKQMDDQSLVKQFIALQRIGLVGLLETRVKASKLGALYLRVFNGWCFTSNVAWHPGGRIVLAWNPQCYHVNIIKCDSQFIHSKVATADGRNEFYVTYVYALNDKEGRRKLWMDLKELSTCDPWIVLGDFNEILNREERVGDRVHYHKATEFIEVVEKCQLEDVKMSGNFFTWNNKQHGADRIYSKIDRILANPSWMGKYSNAEALFLNQGVFDHSPGVLNFHSEVSNGKKPFKYFRMWSSYPTYTEKIKDVWAQPINGTKMYQVVTRLKAMKGVLKEINKQGFSELHVAEAKAKEELEVCQSKLQLEPHSLLLHQEELKARLHYLKVHSDLSSMLQQKAKVSWVKNGDDNTLIFHSSLRERRRQNKILSIEQLDGTRTEQPEQVTEAFISYYKMLLGSSMENRKKVISSVVNLGPKVTKQQAEMLMGKYSKDECKAALFAIPGIKAPGRILKEINSTVLTLIPKVKCPNTVKDFRPIACCNVVYKVATKMICARLKNILPSLIAQNQSGFVKGRLIAHNVMVCQDLIRHYGRKNAKANCMIKLDLQKAYDTVEWDFIEEMMEALQFPSQFIQLVMNCGDPMSLIFVLGMEYLSKIMQRIGSKEEFRFHERCEEIKLNHLSFADDVLLFSKGDFKSVYLMLQGLKLFSLSSDMSGFGRHYAPFRYLGVPICAKRISSTDCKELAEKMTSRIKVWSTRNLSFAGRAVLVNSVLMTIHSYWSQIMILPKKTVNEIEAICRAFLWKGQHAMTSPGLIAWNSVCQAKSEGGIGFRKVEEWNRASMFKYVWAIANKEDNMWVRWIHNVYIREDDWWGYNAPVQGSWYWKKIVEAKNQIATMVDVQQFTHSRYHLSLGYKLLVPPQLKMHWSKEVWGKFNIPKCSFILWIAIQGRLRTRERLHRFGIINDSGCVLCNAQEETCDHLFFSCSFSQHCLQMIKDWLGWKVSTQTLSRLLRWIERSKYSKFKKNTLSAVMASLVYLIWRARNDKIWNGKDEDVNRDFAVYAETCFEKFGEKVKHWITFNEPHIFSTQGYDLGLEAPGRCTFCKAGSSATEPYIVAHNLLLSHATAANIYTKNYKPKQKGSIGISLDVTWYEPASNSTADVEATKRAQDFQLGWFLDPLVFGDYPKSMKERVKKRLPVFSKFEASLVKGSLDFVGINHYTTYYAWNRTVALNDTLQDSGALTIRK</sequence>
<protein>
    <recommendedName>
        <fullName evidence="7">Reverse transcriptase domain-containing protein</fullName>
    </recommendedName>
</protein>
<feature type="domain" description="Reverse transcriptase zinc-binding" evidence="4">
    <location>
        <begin position="1007"/>
        <end position="1086"/>
    </location>
</feature>
<dbReference type="InterPro" id="IPR026960">
    <property type="entry name" value="RVT-Znf"/>
</dbReference>
<dbReference type="PANTHER" id="PTHR33116:SF84">
    <property type="entry name" value="RNA-DIRECTED DNA POLYMERASE"/>
    <property type="match status" value="1"/>
</dbReference>
<proteinExistence type="inferred from homology"/>
<dbReference type="InterPro" id="IPR043502">
    <property type="entry name" value="DNA/RNA_pol_sf"/>
</dbReference>
<evidence type="ECO:0000259" key="4">
    <source>
        <dbReference type="Pfam" id="PF13966"/>
    </source>
</evidence>
<dbReference type="Gramene" id="evm.model.10.667">
    <property type="protein sequence ID" value="cds.evm.model.10.667"/>
    <property type="gene ID" value="evm.TU.10.667"/>
</dbReference>
<dbReference type="InterPro" id="IPR017853">
    <property type="entry name" value="GH"/>
</dbReference>
<dbReference type="InterPro" id="IPR001360">
    <property type="entry name" value="Glyco_hydro_1"/>
</dbReference>
<evidence type="ECO:0000313" key="5">
    <source>
        <dbReference type="EnsemblPlants" id="cds.evm.model.10.667"/>
    </source>
</evidence>
<dbReference type="Gene3D" id="3.60.10.10">
    <property type="entry name" value="Endonuclease/exonuclease/phosphatase"/>
    <property type="match status" value="1"/>
</dbReference>
<evidence type="ECO:0000256" key="1">
    <source>
        <dbReference type="ARBA" id="ARBA00010838"/>
    </source>
</evidence>
<dbReference type="InterPro" id="IPR036691">
    <property type="entry name" value="Endo/exonu/phosph_ase_sf"/>
</dbReference>
<organism evidence="5 6">
    <name type="scientific">Cannabis sativa</name>
    <name type="common">Hemp</name>
    <name type="synonym">Marijuana</name>
    <dbReference type="NCBI Taxonomy" id="3483"/>
    <lineage>
        <taxon>Eukaryota</taxon>
        <taxon>Viridiplantae</taxon>
        <taxon>Streptophyta</taxon>
        <taxon>Embryophyta</taxon>
        <taxon>Tracheophyta</taxon>
        <taxon>Spermatophyta</taxon>
        <taxon>Magnoliopsida</taxon>
        <taxon>eudicotyledons</taxon>
        <taxon>Gunneridae</taxon>
        <taxon>Pentapetalae</taxon>
        <taxon>rosids</taxon>
        <taxon>fabids</taxon>
        <taxon>Rosales</taxon>
        <taxon>Cannabaceae</taxon>
        <taxon>Cannabis</taxon>
    </lineage>
</organism>
<dbReference type="Gene3D" id="3.20.20.80">
    <property type="entry name" value="Glycosidases"/>
    <property type="match status" value="1"/>
</dbReference>
<feature type="compositionally biased region" description="Basic and acidic residues" evidence="2">
    <location>
        <begin position="88"/>
        <end position="103"/>
    </location>
</feature>
<dbReference type="PANTHER" id="PTHR33116">
    <property type="entry name" value="REVERSE TRANSCRIPTASE ZINC-BINDING DOMAIN-CONTAINING PROTEIN-RELATED-RELATED"/>
    <property type="match status" value="1"/>
</dbReference>
<evidence type="ECO:0000259" key="3">
    <source>
        <dbReference type="Pfam" id="PF00078"/>
    </source>
</evidence>
<dbReference type="GO" id="GO:0004553">
    <property type="term" value="F:hydrolase activity, hydrolyzing O-glycosyl compounds"/>
    <property type="evidence" value="ECO:0007669"/>
    <property type="project" value="InterPro"/>
</dbReference>
<dbReference type="EMBL" id="UZAU01000810">
    <property type="status" value="NOT_ANNOTATED_CDS"/>
    <property type="molecule type" value="Genomic_DNA"/>
</dbReference>
<dbReference type="Pfam" id="PF00232">
    <property type="entry name" value="Glyco_hydro_1"/>
    <property type="match status" value="1"/>
</dbReference>
<keyword evidence="6" id="KW-1185">Reference proteome</keyword>
<accession>A0A803QPV1</accession>